<comment type="caution">
    <text evidence="2">The sequence shown here is derived from an EMBL/GenBank/DDBJ whole genome shotgun (WGS) entry which is preliminary data.</text>
</comment>
<accession>A0A7J0DII1</accession>
<name>A0A7J0DII1_9ERIC</name>
<feature type="compositionally biased region" description="Acidic residues" evidence="1">
    <location>
        <begin position="46"/>
        <end position="61"/>
    </location>
</feature>
<evidence type="ECO:0000313" key="3">
    <source>
        <dbReference type="Proteomes" id="UP000585474"/>
    </source>
</evidence>
<reference evidence="3" key="1">
    <citation type="submission" date="2019-07" db="EMBL/GenBank/DDBJ databases">
        <title>De Novo Assembly of kiwifruit Actinidia rufa.</title>
        <authorList>
            <person name="Sugita-Konishi S."/>
            <person name="Sato K."/>
            <person name="Mori E."/>
            <person name="Abe Y."/>
            <person name="Kisaki G."/>
            <person name="Hamano K."/>
            <person name="Suezawa K."/>
            <person name="Otani M."/>
            <person name="Fukuda T."/>
            <person name="Manabe T."/>
            <person name="Gomi K."/>
            <person name="Tabuchi M."/>
            <person name="Akimitsu K."/>
            <person name="Kataoka I."/>
        </authorList>
    </citation>
    <scope>NUCLEOTIDE SEQUENCE [LARGE SCALE GENOMIC DNA]</scope>
    <source>
        <strain evidence="3">cv. Fuchu</strain>
    </source>
</reference>
<feature type="compositionally biased region" description="Low complexity" evidence="1">
    <location>
        <begin position="28"/>
        <end position="38"/>
    </location>
</feature>
<gene>
    <name evidence="2" type="ORF">Acr_00g0042370</name>
</gene>
<proteinExistence type="predicted"/>
<organism evidence="2 3">
    <name type="scientific">Actinidia rufa</name>
    <dbReference type="NCBI Taxonomy" id="165716"/>
    <lineage>
        <taxon>Eukaryota</taxon>
        <taxon>Viridiplantae</taxon>
        <taxon>Streptophyta</taxon>
        <taxon>Embryophyta</taxon>
        <taxon>Tracheophyta</taxon>
        <taxon>Spermatophyta</taxon>
        <taxon>Magnoliopsida</taxon>
        <taxon>eudicotyledons</taxon>
        <taxon>Gunneridae</taxon>
        <taxon>Pentapetalae</taxon>
        <taxon>asterids</taxon>
        <taxon>Ericales</taxon>
        <taxon>Actinidiaceae</taxon>
        <taxon>Actinidia</taxon>
    </lineage>
</organism>
<evidence type="ECO:0000313" key="2">
    <source>
        <dbReference type="EMBL" id="GFS35826.1"/>
    </source>
</evidence>
<feature type="region of interest" description="Disordered" evidence="1">
    <location>
        <begin position="24"/>
        <end position="71"/>
    </location>
</feature>
<protein>
    <submittedName>
        <fullName evidence="2">Uncharacterized protein</fullName>
    </submittedName>
</protein>
<sequence length="131" mass="14886">MENERIVRLQQLVENLADSVATMQIHMQQQQQQQQQRQYPNPQFAEEGEEDDVESDEEENPFAERQPERQRYNLRGKQSGVLVFYLGLDLVVGVWPNKRLSEVEAQLGGVAVKPPTLNPVKPVASIAGALF</sequence>
<evidence type="ECO:0000256" key="1">
    <source>
        <dbReference type="SAM" id="MobiDB-lite"/>
    </source>
</evidence>
<dbReference type="AlphaFoldDB" id="A0A7J0DII1"/>
<dbReference type="EMBL" id="BJWL01000238">
    <property type="protein sequence ID" value="GFS35826.1"/>
    <property type="molecule type" value="Genomic_DNA"/>
</dbReference>
<keyword evidence="3" id="KW-1185">Reference proteome</keyword>
<dbReference type="Proteomes" id="UP000585474">
    <property type="component" value="Unassembled WGS sequence"/>
</dbReference>